<dbReference type="InParanoid" id="A0A1E7FBQ1"/>
<dbReference type="Proteomes" id="UP000095751">
    <property type="component" value="Unassembled WGS sequence"/>
</dbReference>
<dbReference type="SUPFAM" id="SSF52540">
    <property type="entry name" value="P-loop containing nucleoside triphosphate hydrolases"/>
    <property type="match status" value="1"/>
</dbReference>
<feature type="non-terminal residue" evidence="8">
    <location>
        <position position="1"/>
    </location>
</feature>
<dbReference type="GO" id="GO:0008017">
    <property type="term" value="F:microtubule binding"/>
    <property type="evidence" value="ECO:0007669"/>
    <property type="project" value="InterPro"/>
</dbReference>
<dbReference type="GO" id="GO:0005524">
    <property type="term" value="F:ATP binding"/>
    <property type="evidence" value="ECO:0007669"/>
    <property type="project" value="UniProtKB-UniRule"/>
</dbReference>
<dbReference type="PANTHER" id="PTHR47968:SF75">
    <property type="entry name" value="CENTROMERE-ASSOCIATED PROTEIN E"/>
    <property type="match status" value="1"/>
</dbReference>
<evidence type="ECO:0000256" key="3">
    <source>
        <dbReference type="ARBA" id="ARBA00023054"/>
    </source>
</evidence>
<dbReference type="InterPro" id="IPR001752">
    <property type="entry name" value="Kinesin_motor_dom"/>
</dbReference>
<dbReference type="PROSITE" id="PS00411">
    <property type="entry name" value="KINESIN_MOTOR_1"/>
    <property type="match status" value="1"/>
</dbReference>
<dbReference type="InterPro" id="IPR036961">
    <property type="entry name" value="Kinesin_motor_dom_sf"/>
</dbReference>
<feature type="domain" description="Kinesin motor" evidence="7">
    <location>
        <begin position="1"/>
        <end position="313"/>
    </location>
</feature>
<dbReference type="GO" id="GO:0005874">
    <property type="term" value="C:microtubule"/>
    <property type="evidence" value="ECO:0007669"/>
    <property type="project" value="UniProtKB-KW"/>
</dbReference>
<dbReference type="InterPro" id="IPR027640">
    <property type="entry name" value="Kinesin-like_fam"/>
</dbReference>
<evidence type="ECO:0000313" key="8">
    <source>
        <dbReference type="EMBL" id="OEU15233.1"/>
    </source>
</evidence>
<name>A0A1E7FBQ1_9STRA</name>
<evidence type="ECO:0000256" key="1">
    <source>
        <dbReference type="ARBA" id="ARBA00022741"/>
    </source>
</evidence>
<feature type="non-terminal residue" evidence="8">
    <location>
        <position position="346"/>
    </location>
</feature>
<organism evidence="8 9">
    <name type="scientific">Fragilariopsis cylindrus CCMP1102</name>
    <dbReference type="NCBI Taxonomy" id="635003"/>
    <lineage>
        <taxon>Eukaryota</taxon>
        <taxon>Sar</taxon>
        <taxon>Stramenopiles</taxon>
        <taxon>Ochrophyta</taxon>
        <taxon>Bacillariophyta</taxon>
        <taxon>Bacillariophyceae</taxon>
        <taxon>Bacillariophycidae</taxon>
        <taxon>Bacillariales</taxon>
        <taxon>Bacillariaceae</taxon>
        <taxon>Fragilariopsis</taxon>
    </lineage>
</organism>
<dbReference type="PROSITE" id="PS50067">
    <property type="entry name" value="KINESIN_MOTOR_2"/>
    <property type="match status" value="1"/>
</dbReference>
<evidence type="ECO:0000259" key="7">
    <source>
        <dbReference type="PROSITE" id="PS50067"/>
    </source>
</evidence>
<dbReference type="AlphaFoldDB" id="A0A1E7FBQ1"/>
<dbReference type="OrthoDB" id="3176171at2759"/>
<keyword evidence="9" id="KW-1185">Reference proteome</keyword>
<comment type="similarity">
    <text evidence="5 6">Belongs to the TRAFAC class myosin-kinesin ATPase superfamily. Kinesin family.</text>
</comment>
<dbReference type="KEGG" id="fcy:FRACYDRAFT_158305"/>
<dbReference type="InterPro" id="IPR019821">
    <property type="entry name" value="Kinesin_motor_CS"/>
</dbReference>
<dbReference type="Gene3D" id="3.40.850.10">
    <property type="entry name" value="Kinesin motor domain"/>
    <property type="match status" value="1"/>
</dbReference>
<dbReference type="SMART" id="SM00129">
    <property type="entry name" value="KISc"/>
    <property type="match status" value="1"/>
</dbReference>
<proteinExistence type="inferred from homology"/>
<keyword evidence="4 5" id="KW-0505">Motor protein</keyword>
<evidence type="ECO:0000313" key="9">
    <source>
        <dbReference type="Proteomes" id="UP000095751"/>
    </source>
</evidence>
<keyword evidence="2 5" id="KW-0067">ATP-binding</keyword>
<dbReference type="EMBL" id="KV784359">
    <property type="protein sequence ID" value="OEU15233.1"/>
    <property type="molecule type" value="Genomic_DNA"/>
</dbReference>
<evidence type="ECO:0000256" key="6">
    <source>
        <dbReference type="RuleBase" id="RU000394"/>
    </source>
</evidence>
<dbReference type="GO" id="GO:0007018">
    <property type="term" value="P:microtubule-based movement"/>
    <property type="evidence" value="ECO:0007669"/>
    <property type="project" value="InterPro"/>
</dbReference>
<dbReference type="PRINTS" id="PR00380">
    <property type="entry name" value="KINESINHEAVY"/>
</dbReference>
<sequence>KDCTTASQCDKIEKIQGRTHSYTLDKVFGTDSSTDQIYQDSVASLVKAAMEGYHSTVIAYGQTSTGKTHTMTGTKGDPGLIPLCIKDCFRYVQENKSAEPREYLFRLSYLEVYKEHIRDLLCSKNSAPEPVRLFDGPNGLVIRGLHEEVVSSPEKVFQLLKHGERKRQVGATHMNEHSSRSHVMVRLTIESSLATDKNGETRSSTLSLVDLAGSESVRLNGTERREEGRYINKSLMALGQVVLGLSDACSNSNENKKINQQHIPYRDSKLTRLLQPSLSGNAQMLLMCCISPLASYMEESHNTFKFATRAKRIEQKATIQTANDNEETLLQTYRDEIQDLKQQLAE</sequence>
<keyword evidence="6" id="KW-0493">Microtubule</keyword>
<evidence type="ECO:0000256" key="5">
    <source>
        <dbReference type="PROSITE-ProRule" id="PRU00283"/>
    </source>
</evidence>
<dbReference type="InterPro" id="IPR027417">
    <property type="entry name" value="P-loop_NTPase"/>
</dbReference>
<gene>
    <name evidence="8" type="ORF">FRACYDRAFT_158305</name>
</gene>
<dbReference type="GO" id="GO:0003777">
    <property type="term" value="F:microtubule motor activity"/>
    <property type="evidence" value="ECO:0007669"/>
    <property type="project" value="InterPro"/>
</dbReference>
<dbReference type="Pfam" id="PF00225">
    <property type="entry name" value="Kinesin"/>
    <property type="match status" value="1"/>
</dbReference>
<reference evidence="8 9" key="1">
    <citation type="submission" date="2016-09" db="EMBL/GenBank/DDBJ databases">
        <title>Extensive genetic diversity and differential bi-allelic expression allows diatom success in the polar Southern Ocean.</title>
        <authorList>
            <consortium name="DOE Joint Genome Institute"/>
            <person name="Mock T."/>
            <person name="Otillar R.P."/>
            <person name="Strauss J."/>
            <person name="Dupont C."/>
            <person name="Frickenhaus S."/>
            <person name="Maumus F."/>
            <person name="Mcmullan M."/>
            <person name="Sanges R."/>
            <person name="Schmutz J."/>
            <person name="Toseland A."/>
            <person name="Valas R."/>
            <person name="Veluchamy A."/>
            <person name="Ward B.J."/>
            <person name="Allen A."/>
            <person name="Barry K."/>
            <person name="Falciatore A."/>
            <person name="Ferrante M."/>
            <person name="Fortunato A.E."/>
            <person name="Gloeckner G."/>
            <person name="Gruber A."/>
            <person name="Hipkin R."/>
            <person name="Janech M."/>
            <person name="Kroth P."/>
            <person name="Leese F."/>
            <person name="Lindquist E."/>
            <person name="Lyon B.R."/>
            <person name="Martin J."/>
            <person name="Mayer C."/>
            <person name="Parker M."/>
            <person name="Quesneville H."/>
            <person name="Raymond J."/>
            <person name="Uhlig C."/>
            <person name="Valentin K.U."/>
            <person name="Worden A.Z."/>
            <person name="Armbrust E.V."/>
            <person name="Bowler C."/>
            <person name="Green B."/>
            <person name="Moulton V."/>
            <person name="Van Oosterhout C."/>
            <person name="Grigoriev I."/>
        </authorList>
    </citation>
    <scope>NUCLEOTIDE SEQUENCE [LARGE SCALE GENOMIC DNA]</scope>
    <source>
        <strain evidence="8 9">CCMP1102</strain>
    </source>
</reference>
<protein>
    <recommendedName>
        <fullName evidence="6">Kinesin-like protein</fullName>
    </recommendedName>
</protein>
<evidence type="ECO:0000256" key="2">
    <source>
        <dbReference type="ARBA" id="ARBA00022840"/>
    </source>
</evidence>
<keyword evidence="3" id="KW-0175">Coiled coil</keyword>
<evidence type="ECO:0000256" key="4">
    <source>
        <dbReference type="ARBA" id="ARBA00023175"/>
    </source>
</evidence>
<keyword evidence="1 5" id="KW-0547">Nucleotide-binding</keyword>
<dbReference type="PANTHER" id="PTHR47968">
    <property type="entry name" value="CENTROMERE PROTEIN E"/>
    <property type="match status" value="1"/>
</dbReference>
<accession>A0A1E7FBQ1</accession>
<feature type="binding site" evidence="5">
    <location>
        <begin position="61"/>
        <end position="68"/>
    </location>
    <ligand>
        <name>ATP</name>
        <dbReference type="ChEBI" id="CHEBI:30616"/>
    </ligand>
</feature>